<dbReference type="EMBL" id="FQZS01000003">
    <property type="protein sequence ID" value="SHI37944.1"/>
    <property type="molecule type" value="Genomic_DNA"/>
</dbReference>
<dbReference type="Proteomes" id="UP000184442">
    <property type="component" value="Unassembled WGS sequence"/>
</dbReference>
<dbReference type="AlphaFoldDB" id="A0A1M6AN59"/>
<organism evidence="1 2">
    <name type="scientific">Lutispora thermophila DSM 19022</name>
    <dbReference type="NCBI Taxonomy" id="1122184"/>
    <lineage>
        <taxon>Bacteria</taxon>
        <taxon>Bacillati</taxon>
        <taxon>Bacillota</taxon>
        <taxon>Clostridia</taxon>
        <taxon>Lutisporales</taxon>
        <taxon>Lutisporaceae</taxon>
        <taxon>Lutispora</taxon>
    </lineage>
</organism>
<dbReference type="STRING" id="1122184.SAMN02745176_00019"/>
<keyword evidence="2" id="KW-1185">Reference proteome</keyword>
<dbReference type="RefSeq" id="WP_073023270.1">
    <property type="nucleotide sequence ID" value="NZ_FQZS01000003.1"/>
</dbReference>
<accession>A0A1M6AN59</accession>
<dbReference type="OrthoDB" id="1708334at2"/>
<gene>
    <name evidence="1" type="ORF">SAMN02745176_00019</name>
</gene>
<dbReference type="InterPro" id="IPR014794">
    <property type="entry name" value="DUF1779"/>
</dbReference>
<dbReference type="Pfam" id="PF08680">
    <property type="entry name" value="DUF1779"/>
    <property type="match status" value="1"/>
</dbReference>
<evidence type="ECO:0000313" key="2">
    <source>
        <dbReference type="Proteomes" id="UP000184442"/>
    </source>
</evidence>
<name>A0A1M6AN59_9FIRM</name>
<proteinExistence type="predicted"/>
<protein>
    <submittedName>
        <fullName evidence="1">TATA-box binding</fullName>
    </submittedName>
</protein>
<reference evidence="1 2" key="1">
    <citation type="submission" date="2016-11" db="EMBL/GenBank/DDBJ databases">
        <authorList>
            <person name="Jaros S."/>
            <person name="Januszkiewicz K."/>
            <person name="Wedrychowicz H."/>
        </authorList>
    </citation>
    <scope>NUCLEOTIDE SEQUENCE [LARGE SCALE GENOMIC DNA]</scope>
    <source>
        <strain evidence="1 2">DSM 19022</strain>
    </source>
</reference>
<evidence type="ECO:0000313" key="1">
    <source>
        <dbReference type="EMBL" id="SHI37944.1"/>
    </source>
</evidence>
<dbReference type="InterPro" id="IPR036209">
    <property type="entry name" value="YwmB-like_sf"/>
</dbReference>
<dbReference type="SUPFAM" id="SSF143842">
    <property type="entry name" value="YwmB-like"/>
    <property type="match status" value="1"/>
</dbReference>
<sequence>MKKKEAIIILTAILTFVSGLLCKDAIAISKNQEDISTFLEKSNIIIEESMLTGWNAVNERFMNQQEIDRKLDEITEILGFKKEVAIKEFDSKEDMNKGVLSISKNQSKYNITIESFRNNDNEEKTYISFMAIFKGSYKNLYDDKSYMEECFERIGLPMELDMVAIGNIPGRVSKEIMESTINNILNAFDAHEIESIRSKELISISAYSLKIDDYIISNGNKINMQIGMRYSQYYDKTFIWVGSPVIPFEY</sequence>
<dbReference type="Gene3D" id="3.30.360.40">
    <property type="entry name" value="YwmB-like"/>
    <property type="match status" value="1"/>
</dbReference>